<comment type="similarity">
    <text evidence="1">Belongs to the short-chain dehydrogenases/reductases (SDR) family.</text>
</comment>
<dbReference type="PRINTS" id="PR00081">
    <property type="entry name" value="GDHRDH"/>
</dbReference>
<keyword evidence="4" id="KW-1185">Reference proteome</keyword>
<dbReference type="CDD" id="cd05233">
    <property type="entry name" value="SDR_c"/>
    <property type="match status" value="1"/>
</dbReference>
<evidence type="ECO:0000256" key="2">
    <source>
        <dbReference type="ARBA" id="ARBA00023002"/>
    </source>
</evidence>
<proteinExistence type="inferred from homology"/>
<dbReference type="PRINTS" id="PR00080">
    <property type="entry name" value="SDRFAMILY"/>
</dbReference>
<dbReference type="OrthoDB" id="9779623at2"/>
<evidence type="ECO:0000313" key="4">
    <source>
        <dbReference type="Proteomes" id="UP000287447"/>
    </source>
</evidence>
<name>A0A3S2Y0L6_9PROT</name>
<evidence type="ECO:0000256" key="1">
    <source>
        <dbReference type="ARBA" id="ARBA00006484"/>
    </source>
</evidence>
<organism evidence="3 4">
    <name type="scientific">Hwanghaeella grinnelliae</name>
    <dbReference type="NCBI Taxonomy" id="2500179"/>
    <lineage>
        <taxon>Bacteria</taxon>
        <taxon>Pseudomonadati</taxon>
        <taxon>Pseudomonadota</taxon>
        <taxon>Alphaproteobacteria</taxon>
        <taxon>Rhodospirillales</taxon>
        <taxon>Rhodospirillaceae</taxon>
        <taxon>Hwanghaeella</taxon>
    </lineage>
</organism>
<sequence>MSGKIVVVTGGSSGIGRACVTQALAAGWRVVNLDINACDPMEGESFIRTDMTDIPAIHAAFDKIEALGPMVGLVNNAGASIAHSLEETEAEDFEKLVPLNLIAPTLCAKRAVTAMERVGWGRIVNISSRVALGKELRTAYAATKGGIASMTRVWALELAARGITVNTVAPGPIATELFNTVNPPGSPRTQAIIDAVPVKRLGTPDDVAHAVTFFLTEKSGFMTGQTLYTCGGMTVGLG</sequence>
<dbReference type="EMBL" id="SADE01000004">
    <property type="protein sequence ID" value="RVU34146.1"/>
    <property type="molecule type" value="Genomic_DNA"/>
</dbReference>
<dbReference type="GO" id="GO:0030497">
    <property type="term" value="P:fatty acid elongation"/>
    <property type="evidence" value="ECO:0007669"/>
    <property type="project" value="TreeGrafter"/>
</dbReference>
<dbReference type="SUPFAM" id="SSF51735">
    <property type="entry name" value="NAD(P)-binding Rossmann-fold domains"/>
    <property type="match status" value="1"/>
</dbReference>
<comment type="caution">
    <text evidence="3">The sequence shown here is derived from an EMBL/GenBank/DDBJ whole genome shotgun (WGS) entry which is preliminary data.</text>
</comment>
<dbReference type="PANTHER" id="PTHR42760:SF129">
    <property type="entry name" value="OXIDOREDUCTASE"/>
    <property type="match status" value="1"/>
</dbReference>
<gene>
    <name evidence="3" type="ORF">EOI86_23845</name>
</gene>
<dbReference type="AlphaFoldDB" id="A0A3S2Y0L6"/>
<dbReference type="RefSeq" id="WP_127768176.1">
    <property type="nucleotide sequence ID" value="NZ_SADE01000004.1"/>
</dbReference>
<dbReference type="InterPro" id="IPR020904">
    <property type="entry name" value="Sc_DH/Rdtase_CS"/>
</dbReference>
<dbReference type="FunFam" id="3.40.50.720:FF:000173">
    <property type="entry name" value="3-oxoacyl-[acyl-carrier protein] reductase"/>
    <property type="match status" value="1"/>
</dbReference>
<dbReference type="InterPro" id="IPR036291">
    <property type="entry name" value="NAD(P)-bd_dom_sf"/>
</dbReference>
<dbReference type="PANTHER" id="PTHR42760">
    <property type="entry name" value="SHORT-CHAIN DEHYDROGENASES/REDUCTASES FAMILY MEMBER"/>
    <property type="match status" value="1"/>
</dbReference>
<accession>A0A3S2Y0L6</accession>
<dbReference type="GO" id="GO:0016616">
    <property type="term" value="F:oxidoreductase activity, acting on the CH-OH group of donors, NAD or NADP as acceptor"/>
    <property type="evidence" value="ECO:0007669"/>
    <property type="project" value="TreeGrafter"/>
</dbReference>
<keyword evidence="2" id="KW-0560">Oxidoreductase</keyword>
<dbReference type="PROSITE" id="PS00061">
    <property type="entry name" value="ADH_SHORT"/>
    <property type="match status" value="1"/>
</dbReference>
<dbReference type="InterPro" id="IPR002347">
    <property type="entry name" value="SDR_fam"/>
</dbReference>
<dbReference type="Gene3D" id="3.40.50.720">
    <property type="entry name" value="NAD(P)-binding Rossmann-like Domain"/>
    <property type="match status" value="1"/>
</dbReference>
<dbReference type="Pfam" id="PF13561">
    <property type="entry name" value="adh_short_C2"/>
    <property type="match status" value="1"/>
</dbReference>
<dbReference type="Proteomes" id="UP000287447">
    <property type="component" value="Unassembled WGS sequence"/>
</dbReference>
<protein>
    <submittedName>
        <fullName evidence="3">SDR family oxidoreductase</fullName>
    </submittedName>
</protein>
<reference evidence="4" key="1">
    <citation type="submission" date="2019-01" db="EMBL/GenBank/DDBJ databases">
        <title>Gri0909 isolated from a small marine red alga.</title>
        <authorList>
            <person name="Kim J."/>
            <person name="Jeong S.E."/>
            <person name="Jeon C.O."/>
        </authorList>
    </citation>
    <scope>NUCLEOTIDE SEQUENCE [LARGE SCALE GENOMIC DNA]</scope>
    <source>
        <strain evidence="4">Gri0909</strain>
    </source>
</reference>
<evidence type="ECO:0000313" key="3">
    <source>
        <dbReference type="EMBL" id="RVU34146.1"/>
    </source>
</evidence>